<reference evidence="4 5" key="1">
    <citation type="submission" date="2021-04" db="EMBL/GenBank/DDBJ databases">
        <authorList>
            <person name="Bliznina A."/>
        </authorList>
    </citation>
    <scope>NUCLEOTIDE SEQUENCE [LARGE SCALE GENOMIC DNA]</scope>
</reference>
<accession>A0ABN7RVH1</accession>
<dbReference type="InterPro" id="IPR002130">
    <property type="entry name" value="Cyclophilin-type_PPIase_dom"/>
</dbReference>
<evidence type="ECO:0000313" key="5">
    <source>
        <dbReference type="Proteomes" id="UP001158576"/>
    </source>
</evidence>
<comment type="similarity">
    <text evidence="1">Belongs to the cyclophilin-type PPIase family.</text>
</comment>
<feature type="domain" description="PPIase cyclophilin-type" evidence="3">
    <location>
        <begin position="30"/>
        <end position="212"/>
    </location>
</feature>
<evidence type="ECO:0000259" key="3">
    <source>
        <dbReference type="PROSITE" id="PS50072"/>
    </source>
</evidence>
<dbReference type="PROSITE" id="PS50072">
    <property type="entry name" value="CSA_PPIASE_2"/>
    <property type="match status" value="1"/>
</dbReference>
<dbReference type="SUPFAM" id="SSF50891">
    <property type="entry name" value="Cyclophilin-like"/>
    <property type="match status" value="1"/>
</dbReference>
<feature type="chain" id="PRO_5047042146" description="Peptidyl-prolyl cis-trans isomerase" evidence="2">
    <location>
        <begin position="16"/>
        <end position="294"/>
    </location>
</feature>
<evidence type="ECO:0000313" key="4">
    <source>
        <dbReference type="EMBL" id="CAG5084878.1"/>
    </source>
</evidence>
<dbReference type="EMBL" id="OU015568">
    <property type="protein sequence ID" value="CAG5084878.1"/>
    <property type="molecule type" value="Genomic_DNA"/>
</dbReference>
<keyword evidence="2" id="KW-0732">Signal</keyword>
<keyword evidence="5" id="KW-1185">Reference proteome</keyword>
<dbReference type="PRINTS" id="PR00153">
    <property type="entry name" value="CSAPPISMRASE"/>
</dbReference>
<dbReference type="InterPro" id="IPR029000">
    <property type="entry name" value="Cyclophilin-like_dom_sf"/>
</dbReference>
<dbReference type="PANTHER" id="PTHR11071:SF478">
    <property type="entry name" value="PEPTIDYL-PROLYL CIS-TRANS ISOMERASE, RHODOPSIN-SPECIFIC ISOZYME"/>
    <property type="match status" value="1"/>
</dbReference>
<evidence type="ECO:0000256" key="1">
    <source>
        <dbReference type="RuleBase" id="RU363019"/>
    </source>
</evidence>
<dbReference type="Proteomes" id="UP001158576">
    <property type="component" value="Chromosome PAR"/>
</dbReference>
<keyword evidence="1" id="KW-0697">Rotamase</keyword>
<evidence type="ECO:0000256" key="2">
    <source>
        <dbReference type="SAM" id="SignalP"/>
    </source>
</evidence>
<dbReference type="Pfam" id="PF00160">
    <property type="entry name" value="Pro_isomerase"/>
    <property type="match status" value="1"/>
</dbReference>
<sequence>MILSSFLLFIKAIKAAEDNVPTIRVTKIAHLDITVNGEAQGTVDIGLFGDQVPKTVKNFETLCQGLKREGDEQVYSYNGTRIHRVNKNFMLQAGDIINGDGTGSISIYGDTFDDENFDLKHYDEQWVSMANNGPNTNGCQFFVLYDEARFLDNEHVVFAKVVYGWDVLLKLQLQETTVDPDYAEYFDAFPEDYDDDDFDYPVNDIRIDECYLSIPEEPIYVPLKRHTPEPVPMEGYMPGEEDEVFEDELKRDIDEDEIRRHDELDFPELYQEDEPVQEGTGLCKLMERFQHTDY</sequence>
<dbReference type="EC" id="5.2.1.8" evidence="1"/>
<comment type="function">
    <text evidence="1">PPIases accelerate the folding of proteins. It catalyzes the cis-trans isomerization of proline imidic peptide bonds in oligopeptides.</text>
</comment>
<dbReference type="Gene3D" id="2.40.100.10">
    <property type="entry name" value="Cyclophilin-like"/>
    <property type="match status" value="1"/>
</dbReference>
<comment type="catalytic activity">
    <reaction evidence="1">
        <text>[protein]-peptidylproline (omega=180) = [protein]-peptidylproline (omega=0)</text>
        <dbReference type="Rhea" id="RHEA:16237"/>
        <dbReference type="Rhea" id="RHEA-COMP:10747"/>
        <dbReference type="Rhea" id="RHEA-COMP:10748"/>
        <dbReference type="ChEBI" id="CHEBI:83833"/>
        <dbReference type="ChEBI" id="CHEBI:83834"/>
        <dbReference type="EC" id="5.2.1.8"/>
    </reaction>
</comment>
<gene>
    <name evidence="4" type="ORF">OKIOD_LOCUS2317</name>
</gene>
<name>A0ABN7RVH1_OIKDI</name>
<dbReference type="PANTHER" id="PTHR11071">
    <property type="entry name" value="PEPTIDYL-PROLYL CIS-TRANS ISOMERASE"/>
    <property type="match status" value="1"/>
</dbReference>
<protein>
    <recommendedName>
        <fullName evidence="1">Peptidyl-prolyl cis-trans isomerase</fullName>
        <shortName evidence="1">PPIase</shortName>
        <ecNumber evidence="1">5.2.1.8</ecNumber>
    </recommendedName>
</protein>
<proteinExistence type="inferred from homology"/>
<organism evidence="4 5">
    <name type="scientific">Oikopleura dioica</name>
    <name type="common">Tunicate</name>
    <dbReference type="NCBI Taxonomy" id="34765"/>
    <lineage>
        <taxon>Eukaryota</taxon>
        <taxon>Metazoa</taxon>
        <taxon>Chordata</taxon>
        <taxon>Tunicata</taxon>
        <taxon>Appendicularia</taxon>
        <taxon>Copelata</taxon>
        <taxon>Oikopleuridae</taxon>
        <taxon>Oikopleura</taxon>
    </lineage>
</organism>
<feature type="signal peptide" evidence="2">
    <location>
        <begin position="1"/>
        <end position="15"/>
    </location>
</feature>
<keyword evidence="1" id="KW-0413">Isomerase</keyword>